<evidence type="ECO:0000259" key="4">
    <source>
        <dbReference type="PROSITE" id="PS50102"/>
    </source>
</evidence>
<dbReference type="PANTHER" id="PTHR23236:SF12">
    <property type="entry name" value="EUKARYOTIC INITIATION FACTOR 4B-RELATED"/>
    <property type="match status" value="1"/>
</dbReference>
<sequence length="216" mass="23878">MSDQISYEQQSNYLEARVQPQSSTQEQSQPQELTIEELEQEKRRLQELDAVLDAQDHNTYTNPDLVDSSNSGDASGVPTAAQLDAERRESDARSVYIGNVDYPTTPLELQQHFSPAGTVNRVTIMTNKVTGQPKGFAYLEFSDVDSMNKAVATLDGSIFRDRPLKVLPKRTNIPGVNANRGGSRGRGRAGFRGRGAFRGRAGFRGRGRGAPRFNPY</sequence>
<dbReference type="Proteomes" id="UP000005018">
    <property type="component" value="Chromosome 8"/>
</dbReference>
<keyword evidence="1 2" id="KW-0694">RNA-binding</keyword>
<reference evidence="5 6" key="1">
    <citation type="journal article" date="2012" name="PLoS ONE">
        <title>Sequence and analysis of the genome of the pathogenic yeast Candida orthopsilosis.</title>
        <authorList>
            <person name="Riccombeni A."/>
            <person name="Vidanes G."/>
            <person name="Proux-Wera E."/>
            <person name="Wolfe K.H."/>
            <person name="Butler G."/>
        </authorList>
    </citation>
    <scope>NUCLEOTIDE SEQUENCE [LARGE SCALE GENOMIC DNA]</scope>
    <source>
        <strain evidence="5 6">Co 90-125</strain>
    </source>
</reference>
<feature type="compositionally biased region" description="Low complexity" evidence="3">
    <location>
        <begin position="19"/>
        <end position="32"/>
    </location>
</feature>
<dbReference type="InterPro" id="IPR000504">
    <property type="entry name" value="RRM_dom"/>
</dbReference>
<dbReference type="KEGG" id="cot:CORT_0H00680"/>
<feature type="compositionally biased region" description="Basic residues" evidence="3">
    <location>
        <begin position="183"/>
        <end position="209"/>
    </location>
</feature>
<feature type="region of interest" description="Disordered" evidence="3">
    <location>
        <begin position="1"/>
        <end position="32"/>
    </location>
</feature>
<feature type="region of interest" description="Disordered" evidence="3">
    <location>
        <begin position="58"/>
        <end position="90"/>
    </location>
</feature>
<keyword evidence="6" id="KW-1185">Reference proteome</keyword>
<organism evidence="5 6">
    <name type="scientific">Candida orthopsilosis (strain 90-125)</name>
    <name type="common">Yeast</name>
    <dbReference type="NCBI Taxonomy" id="1136231"/>
    <lineage>
        <taxon>Eukaryota</taxon>
        <taxon>Fungi</taxon>
        <taxon>Dikarya</taxon>
        <taxon>Ascomycota</taxon>
        <taxon>Saccharomycotina</taxon>
        <taxon>Pichiomycetes</taxon>
        <taxon>Debaryomycetaceae</taxon>
        <taxon>Candida/Lodderomyces clade</taxon>
        <taxon>Candida</taxon>
    </lineage>
</organism>
<dbReference type="InterPro" id="IPR012677">
    <property type="entry name" value="Nucleotide-bd_a/b_plait_sf"/>
</dbReference>
<dbReference type="OrthoDB" id="4726at2759"/>
<protein>
    <submittedName>
        <fullName evidence="5">Cytoplasmic RNA-binding protein</fullName>
    </submittedName>
</protein>
<evidence type="ECO:0000313" key="5">
    <source>
        <dbReference type="EMBL" id="CCG25185.1"/>
    </source>
</evidence>
<feature type="domain" description="RRM" evidence="4">
    <location>
        <begin position="93"/>
        <end position="171"/>
    </location>
</feature>
<dbReference type="eggNOG" id="KOG4209">
    <property type="taxonomic scope" value="Eukaryota"/>
</dbReference>
<accession>H8XBJ7</accession>
<dbReference type="GO" id="GO:0005737">
    <property type="term" value="C:cytoplasm"/>
    <property type="evidence" value="ECO:0007669"/>
    <property type="project" value="TreeGrafter"/>
</dbReference>
<evidence type="ECO:0000313" key="6">
    <source>
        <dbReference type="Proteomes" id="UP000005018"/>
    </source>
</evidence>
<evidence type="ECO:0000256" key="3">
    <source>
        <dbReference type="SAM" id="MobiDB-lite"/>
    </source>
</evidence>
<dbReference type="CDD" id="cd12306">
    <property type="entry name" value="RRM_II_PABPs"/>
    <property type="match status" value="1"/>
</dbReference>
<dbReference type="SMART" id="SM00360">
    <property type="entry name" value="RRM"/>
    <property type="match status" value="1"/>
</dbReference>
<dbReference type="RefSeq" id="XP_003871310.1">
    <property type="nucleotide sequence ID" value="XM_003871261.1"/>
</dbReference>
<dbReference type="Pfam" id="PF00076">
    <property type="entry name" value="RRM_1"/>
    <property type="match status" value="1"/>
</dbReference>
<dbReference type="GeneID" id="14542368"/>
<feature type="compositionally biased region" description="Polar residues" evidence="3">
    <location>
        <begin position="58"/>
        <end position="73"/>
    </location>
</feature>
<dbReference type="EMBL" id="HE681726">
    <property type="protein sequence ID" value="CCG25185.1"/>
    <property type="molecule type" value="Genomic_DNA"/>
</dbReference>
<feature type="region of interest" description="Disordered" evidence="3">
    <location>
        <begin position="170"/>
        <end position="216"/>
    </location>
</feature>
<dbReference type="HOGENOM" id="CLU_012062_23_3_1"/>
<feature type="compositionally biased region" description="Polar residues" evidence="3">
    <location>
        <begin position="1"/>
        <end position="13"/>
    </location>
</feature>
<evidence type="ECO:0000256" key="2">
    <source>
        <dbReference type="PROSITE-ProRule" id="PRU00176"/>
    </source>
</evidence>
<evidence type="ECO:0000256" key="1">
    <source>
        <dbReference type="ARBA" id="ARBA00022884"/>
    </source>
</evidence>
<name>H8XBJ7_CANO9</name>
<gene>
    <name evidence="5" type="ORF">CORT_0H00680</name>
</gene>
<dbReference type="GO" id="GO:0008143">
    <property type="term" value="F:poly(A) binding"/>
    <property type="evidence" value="ECO:0007669"/>
    <property type="project" value="TreeGrafter"/>
</dbReference>
<proteinExistence type="predicted"/>
<dbReference type="Gene3D" id="3.30.70.330">
    <property type="match status" value="1"/>
</dbReference>
<dbReference type="PANTHER" id="PTHR23236">
    <property type="entry name" value="EUKARYOTIC TRANSLATION INITIATION FACTOR 4B/4H"/>
    <property type="match status" value="1"/>
</dbReference>
<dbReference type="SUPFAM" id="SSF54928">
    <property type="entry name" value="RNA-binding domain, RBD"/>
    <property type="match status" value="1"/>
</dbReference>
<dbReference type="PROSITE" id="PS50102">
    <property type="entry name" value="RRM"/>
    <property type="match status" value="1"/>
</dbReference>
<dbReference type="InterPro" id="IPR035979">
    <property type="entry name" value="RBD_domain_sf"/>
</dbReference>
<dbReference type="AlphaFoldDB" id="H8XBJ7"/>